<protein>
    <submittedName>
        <fullName evidence="1">Uncharacterized protein</fullName>
    </submittedName>
</protein>
<name>A0AAE0E9N4_9ROSI</name>
<evidence type="ECO:0000313" key="2">
    <source>
        <dbReference type="Proteomes" id="UP001281410"/>
    </source>
</evidence>
<accession>A0AAE0E9N4</accession>
<proteinExistence type="predicted"/>
<reference evidence="1" key="1">
    <citation type="journal article" date="2023" name="Plant J.">
        <title>Genome sequences and population genomics provide insights into the demographic history, inbreeding, and mutation load of two 'living fossil' tree species of Dipteronia.</title>
        <authorList>
            <person name="Feng Y."/>
            <person name="Comes H.P."/>
            <person name="Chen J."/>
            <person name="Zhu S."/>
            <person name="Lu R."/>
            <person name="Zhang X."/>
            <person name="Li P."/>
            <person name="Qiu J."/>
            <person name="Olsen K.M."/>
            <person name="Qiu Y."/>
        </authorList>
    </citation>
    <scope>NUCLEOTIDE SEQUENCE</scope>
    <source>
        <strain evidence="1">NBL</strain>
    </source>
</reference>
<sequence>MAGAAITVPLQQLKALLGITHLSFHQTNGFGGKVYDPEVNTWDEMPVGMGGGWLFREAGTKLSVTVEGELYALDPSTALDSAKIKDTWKIA</sequence>
<dbReference type="Proteomes" id="UP001281410">
    <property type="component" value="Unassembled WGS sequence"/>
</dbReference>
<evidence type="ECO:0000313" key="1">
    <source>
        <dbReference type="EMBL" id="KAK3220059.1"/>
    </source>
</evidence>
<gene>
    <name evidence="1" type="ORF">Dsin_014029</name>
</gene>
<organism evidence="1 2">
    <name type="scientific">Dipteronia sinensis</name>
    <dbReference type="NCBI Taxonomy" id="43782"/>
    <lineage>
        <taxon>Eukaryota</taxon>
        <taxon>Viridiplantae</taxon>
        <taxon>Streptophyta</taxon>
        <taxon>Embryophyta</taxon>
        <taxon>Tracheophyta</taxon>
        <taxon>Spermatophyta</taxon>
        <taxon>Magnoliopsida</taxon>
        <taxon>eudicotyledons</taxon>
        <taxon>Gunneridae</taxon>
        <taxon>Pentapetalae</taxon>
        <taxon>rosids</taxon>
        <taxon>malvids</taxon>
        <taxon>Sapindales</taxon>
        <taxon>Sapindaceae</taxon>
        <taxon>Hippocastanoideae</taxon>
        <taxon>Acereae</taxon>
        <taxon>Dipteronia</taxon>
    </lineage>
</organism>
<keyword evidence="2" id="KW-1185">Reference proteome</keyword>
<dbReference type="EMBL" id="JANJYJ010000004">
    <property type="protein sequence ID" value="KAK3220059.1"/>
    <property type="molecule type" value="Genomic_DNA"/>
</dbReference>
<dbReference type="AlphaFoldDB" id="A0AAE0E9N4"/>
<comment type="caution">
    <text evidence="1">The sequence shown here is derived from an EMBL/GenBank/DDBJ whole genome shotgun (WGS) entry which is preliminary data.</text>
</comment>